<reference evidence="3" key="1">
    <citation type="submission" date="2017-01" db="EMBL/GenBank/DDBJ databases">
        <authorList>
            <person name="Botka T."/>
            <person name="Ruzickova V."/>
            <person name="Rychlik I."/>
        </authorList>
    </citation>
    <scope>NUCLEOTIDE SEQUENCE</scope>
    <source>
        <strain evidence="3">NRL 11/608</strain>
        <plasmid evidence="3">pETB608</plasmid>
    </source>
</reference>
<dbReference type="SUPFAM" id="SSF53098">
    <property type="entry name" value="Ribonuclease H-like"/>
    <property type="match status" value="1"/>
</dbReference>
<proteinExistence type="predicted"/>
<dbReference type="Pfam" id="PF13683">
    <property type="entry name" value="rve_3"/>
    <property type="match status" value="1"/>
</dbReference>
<dbReference type="GO" id="GO:0015074">
    <property type="term" value="P:DNA integration"/>
    <property type="evidence" value="ECO:0007669"/>
    <property type="project" value="InterPro"/>
</dbReference>
<dbReference type="InterPro" id="IPR001584">
    <property type="entry name" value="Integrase_cat-core"/>
</dbReference>
<dbReference type="InterPro" id="IPR025948">
    <property type="entry name" value="HTH-like_dom"/>
</dbReference>
<comment type="function">
    <text evidence="1">Involved in the transposition of the insertion sequence.</text>
</comment>
<dbReference type="PROSITE" id="PS50994">
    <property type="entry name" value="INTEGRASE"/>
    <property type="match status" value="1"/>
</dbReference>
<dbReference type="GO" id="GO:0003676">
    <property type="term" value="F:nucleic acid binding"/>
    <property type="evidence" value="ECO:0007669"/>
    <property type="project" value="InterPro"/>
</dbReference>
<dbReference type="NCBIfam" id="NF033516">
    <property type="entry name" value="transpos_IS3"/>
    <property type="match status" value="1"/>
</dbReference>
<dbReference type="EMBL" id="KY436023">
    <property type="protein sequence ID" value="ARF19401.1"/>
    <property type="molecule type" value="Genomic_DNA"/>
</dbReference>
<keyword evidence="3" id="KW-0614">Plasmid</keyword>
<dbReference type="PANTHER" id="PTHR46889:SF4">
    <property type="entry name" value="TRANSPOSASE INSO FOR INSERTION SEQUENCE ELEMENT IS911B-RELATED"/>
    <property type="match status" value="1"/>
</dbReference>
<dbReference type="InterPro" id="IPR012337">
    <property type="entry name" value="RNaseH-like_sf"/>
</dbReference>
<dbReference type="InterPro" id="IPR050900">
    <property type="entry name" value="Transposase_IS3/IS150/IS904"/>
</dbReference>
<protein>
    <submittedName>
        <fullName evidence="3">Transposase, truncated</fullName>
    </submittedName>
</protein>
<evidence type="ECO:0000259" key="2">
    <source>
        <dbReference type="PROSITE" id="PS50994"/>
    </source>
</evidence>
<dbReference type="PANTHER" id="PTHR46889">
    <property type="entry name" value="TRANSPOSASE INSF FOR INSERTION SEQUENCE IS3B-RELATED"/>
    <property type="match status" value="1"/>
</dbReference>
<dbReference type="Gene3D" id="3.30.420.10">
    <property type="entry name" value="Ribonuclease H-like superfamily/Ribonuclease H"/>
    <property type="match status" value="1"/>
</dbReference>
<evidence type="ECO:0000313" key="3">
    <source>
        <dbReference type="EMBL" id="ARF19401.1"/>
    </source>
</evidence>
<dbReference type="Pfam" id="PF13276">
    <property type="entry name" value="HTH_21"/>
    <property type="match status" value="1"/>
</dbReference>
<sequence length="234" mass="27628">MNIFNSNRKTFGTRRIKNELNKSGIIVSRRKIGRIMKTHHLVSVYTTARYKNHQSQINNQLIKNHLDRSFNRNVPMEVLVSDLTYVNISGKWYYICLFIDLFNREIVGYSVGKNKDAQLVIRAISSINHNLNEIQLFHTDRGKEFDKKLIDDVLEIFKIKRSLITKGCPYDNAVVEVTIKALKTEFIKQMNFEDVHQLEAELFDYVHWYNHFRPHSSLQYLTPIAYKAHHMKRG</sequence>
<organism evidence="3">
    <name type="scientific">Staphylococcus aureus</name>
    <dbReference type="NCBI Taxonomy" id="1280"/>
    <lineage>
        <taxon>Bacteria</taxon>
        <taxon>Bacillati</taxon>
        <taxon>Bacillota</taxon>
        <taxon>Bacilli</taxon>
        <taxon>Bacillales</taxon>
        <taxon>Staphylococcaceae</taxon>
        <taxon>Staphylococcus</taxon>
    </lineage>
</organism>
<dbReference type="InterPro" id="IPR036397">
    <property type="entry name" value="RNaseH_sf"/>
</dbReference>
<dbReference type="AlphaFoldDB" id="A0A1W5T8S7"/>
<evidence type="ECO:0000256" key="1">
    <source>
        <dbReference type="ARBA" id="ARBA00002286"/>
    </source>
</evidence>
<feature type="domain" description="Integrase catalytic" evidence="2">
    <location>
        <begin position="71"/>
        <end position="231"/>
    </location>
</feature>
<accession>A0A1W5T8S7</accession>
<geneLocation type="plasmid" evidence="3">
    <name>pETB608</name>
</geneLocation>
<name>A0A1W5T8S7_STAAU</name>
<dbReference type="InterPro" id="IPR048020">
    <property type="entry name" value="Transpos_IS3"/>
</dbReference>